<sequence>MKRGFLNSSKGKAAISSDAKPMDKPQIVGERHNTTLSTSMSPIGKVEKVEVPKGFEIKLNGKGRKFEDHAIDSSGSYICTTMPPVRGATTKEPTTECLFVPGTKEIFLNETPGFPRALPPPPTIPTVRVVELPGKGSGLVAARSFKQGDLILTERPLLMLPVGIAVRRPATFTDAQIQQHALNETERYNQVVVERMEEQRRVAFFELHNSHTEDGSGPIHGRARTNGIALANLQPGVLDAASHYSAVGDLISRINHSCSPNTVAEFSRALFAFELFATRDVVQGEELTYHYIDTLVPAAERAELCKPYAFTCTCSACTPPTAESDERRRTIKDFVPYLYSWLLNKSLPDDWVIKRCLAHIQLIEQENLQHSEESVMATNIIMFAYVSLGDAKRASNAAYAEHMFWRMRVDNMPQRVMELMEMLGPVLMQKFEGGQGLGMMQGGGGSNLNK</sequence>
<gene>
    <name evidence="3" type="ORF">MCHLO_06443</name>
</gene>
<keyword evidence="4" id="KW-1185">Reference proteome</keyword>
<dbReference type="InterPro" id="IPR046341">
    <property type="entry name" value="SET_dom_sf"/>
</dbReference>
<dbReference type="CDD" id="cd20071">
    <property type="entry name" value="SET_SMYD"/>
    <property type="match status" value="1"/>
</dbReference>
<feature type="region of interest" description="Disordered" evidence="1">
    <location>
        <begin position="1"/>
        <end position="27"/>
    </location>
</feature>
<feature type="domain" description="SET" evidence="2">
    <location>
        <begin position="125"/>
        <end position="292"/>
    </location>
</feature>
<dbReference type="PANTHER" id="PTHR47332:SF4">
    <property type="entry name" value="SET DOMAIN-CONTAINING PROTEIN 5"/>
    <property type="match status" value="1"/>
</dbReference>
<proteinExistence type="predicted"/>
<dbReference type="Proteomes" id="UP000815677">
    <property type="component" value="Unassembled WGS sequence"/>
</dbReference>
<dbReference type="EMBL" id="DF845271">
    <property type="protein sequence ID" value="GAT49082.1"/>
    <property type="molecule type" value="Genomic_DNA"/>
</dbReference>
<dbReference type="InterPro" id="IPR001214">
    <property type="entry name" value="SET_dom"/>
</dbReference>
<feature type="compositionally biased region" description="Polar residues" evidence="1">
    <location>
        <begin position="1"/>
        <end position="10"/>
    </location>
</feature>
<evidence type="ECO:0000313" key="3">
    <source>
        <dbReference type="EMBL" id="GAT49082.1"/>
    </source>
</evidence>
<evidence type="ECO:0000256" key="1">
    <source>
        <dbReference type="SAM" id="MobiDB-lite"/>
    </source>
</evidence>
<evidence type="ECO:0000313" key="4">
    <source>
        <dbReference type="Proteomes" id="UP000815677"/>
    </source>
</evidence>
<dbReference type="PANTHER" id="PTHR47332">
    <property type="entry name" value="SET DOMAIN-CONTAINING PROTEIN 5"/>
    <property type="match status" value="1"/>
</dbReference>
<dbReference type="PROSITE" id="PS50280">
    <property type="entry name" value="SET"/>
    <property type="match status" value="1"/>
</dbReference>
<dbReference type="Gene3D" id="2.170.270.10">
    <property type="entry name" value="SET domain"/>
    <property type="match status" value="1"/>
</dbReference>
<organism evidence="3 4">
    <name type="scientific">Mycena chlorophos</name>
    <name type="common">Agaric fungus</name>
    <name type="synonym">Agaricus chlorophos</name>
    <dbReference type="NCBI Taxonomy" id="658473"/>
    <lineage>
        <taxon>Eukaryota</taxon>
        <taxon>Fungi</taxon>
        <taxon>Dikarya</taxon>
        <taxon>Basidiomycota</taxon>
        <taxon>Agaricomycotina</taxon>
        <taxon>Agaricomycetes</taxon>
        <taxon>Agaricomycetidae</taxon>
        <taxon>Agaricales</taxon>
        <taxon>Marasmiineae</taxon>
        <taxon>Mycenaceae</taxon>
        <taxon>Mycena</taxon>
    </lineage>
</organism>
<evidence type="ECO:0000259" key="2">
    <source>
        <dbReference type="PROSITE" id="PS50280"/>
    </source>
</evidence>
<accession>A0ABQ0LD91</accession>
<dbReference type="InterPro" id="IPR053185">
    <property type="entry name" value="SET_domain_protein"/>
</dbReference>
<protein>
    <recommendedName>
        <fullName evidence="2">SET domain-containing protein</fullName>
    </recommendedName>
</protein>
<dbReference type="SUPFAM" id="SSF82199">
    <property type="entry name" value="SET domain"/>
    <property type="match status" value="1"/>
</dbReference>
<name>A0ABQ0LD91_MYCCL</name>
<dbReference type="Pfam" id="PF00856">
    <property type="entry name" value="SET"/>
    <property type="match status" value="1"/>
</dbReference>
<dbReference type="SMART" id="SM00317">
    <property type="entry name" value="SET"/>
    <property type="match status" value="1"/>
</dbReference>
<reference evidence="3" key="1">
    <citation type="submission" date="2014-09" db="EMBL/GenBank/DDBJ databases">
        <title>Genome sequence of the luminous mushroom Mycena chlorophos for searching fungal bioluminescence genes.</title>
        <authorList>
            <person name="Tanaka Y."/>
            <person name="Kasuga D."/>
            <person name="Oba Y."/>
            <person name="Hase S."/>
            <person name="Sato K."/>
            <person name="Oba Y."/>
            <person name="Sakakibara Y."/>
        </authorList>
    </citation>
    <scope>NUCLEOTIDE SEQUENCE</scope>
</reference>